<organism evidence="2 3">
    <name type="scientific">Dyadobacter koreensis</name>
    <dbReference type="NCBI Taxonomy" id="408657"/>
    <lineage>
        <taxon>Bacteria</taxon>
        <taxon>Pseudomonadati</taxon>
        <taxon>Bacteroidota</taxon>
        <taxon>Cytophagia</taxon>
        <taxon>Cytophagales</taxon>
        <taxon>Spirosomataceae</taxon>
        <taxon>Dyadobacter</taxon>
    </lineage>
</organism>
<feature type="signal peptide" evidence="1">
    <location>
        <begin position="1"/>
        <end position="22"/>
    </location>
</feature>
<dbReference type="EMBL" id="FNXY01000008">
    <property type="protein sequence ID" value="SEJ50990.1"/>
    <property type="molecule type" value="Genomic_DNA"/>
</dbReference>
<dbReference type="OrthoDB" id="961604at2"/>
<keyword evidence="1" id="KW-0732">Signal</keyword>
<sequence length="126" mass="14085">MKTSIQFIFCALALIIPLSTTAADKNGSKKSTRFGTGIYSTKKGKINVYIDKAGTDFSTTILLKNETGDVIYREIVDKKNQKFGRQLNVDALAPGTYEIKVIVKDVMQTSLFKLTEQKRERSVTIE</sequence>
<keyword evidence="3" id="KW-1185">Reference proteome</keyword>
<reference evidence="2 3" key="1">
    <citation type="submission" date="2016-10" db="EMBL/GenBank/DDBJ databases">
        <authorList>
            <person name="de Groot N.N."/>
        </authorList>
    </citation>
    <scope>NUCLEOTIDE SEQUENCE [LARGE SCALE GENOMIC DNA]</scope>
    <source>
        <strain evidence="2 3">DSM 19938</strain>
    </source>
</reference>
<protein>
    <recommendedName>
        <fullName evidence="4">Por secretion system C-terminal sorting domain-containing protein</fullName>
    </recommendedName>
</protein>
<evidence type="ECO:0000256" key="1">
    <source>
        <dbReference type="SAM" id="SignalP"/>
    </source>
</evidence>
<evidence type="ECO:0000313" key="2">
    <source>
        <dbReference type="EMBL" id="SEJ50990.1"/>
    </source>
</evidence>
<gene>
    <name evidence="2" type="ORF">SAMN04487995_5101</name>
</gene>
<accession>A0A1H6ZN18</accession>
<evidence type="ECO:0008006" key="4">
    <source>
        <dbReference type="Google" id="ProtNLM"/>
    </source>
</evidence>
<dbReference type="RefSeq" id="WP_090339796.1">
    <property type="nucleotide sequence ID" value="NZ_FNXY01000008.1"/>
</dbReference>
<feature type="chain" id="PRO_5011708688" description="Por secretion system C-terminal sorting domain-containing protein" evidence="1">
    <location>
        <begin position="23"/>
        <end position="126"/>
    </location>
</feature>
<dbReference type="AlphaFoldDB" id="A0A1H6ZN18"/>
<proteinExistence type="predicted"/>
<evidence type="ECO:0000313" key="3">
    <source>
        <dbReference type="Proteomes" id="UP000199532"/>
    </source>
</evidence>
<dbReference type="Proteomes" id="UP000199532">
    <property type="component" value="Unassembled WGS sequence"/>
</dbReference>
<name>A0A1H6ZN18_9BACT</name>